<sequence length="250" mass="27817">MLTPERHQLILNLIKEKEVVKVQELLEITGASESTIRRDLSQLEDEKLLKRVHGGASSTNNKLHELSMNEKSIKNIHEKKQIAQYAASLINEGDCVFLDAGTTTFEMIPFLKGKDIVVVTNGLPHLTALLDQDVTLYLVGGAVKHKTGAFIGQGALLSLQQYRFDKCFIGANGVHPQYGYTTPDPEEASIKQNAIHLSQQAFVLADSSKHLETSFAKVANLQDAMLITNELDDELMRQYETKTTIKVVKE</sequence>
<name>A0ABS2QRV4_9BACI</name>
<dbReference type="EMBL" id="JAFBFC010000001">
    <property type="protein sequence ID" value="MBM7702167.1"/>
    <property type="molecule type" value="Genomic_DNA"/>
</dbReference>
<keyword evidence="6" id="KW-1185">Reference proteome</keyword>
<protein>
    <submittedName>
        <fullName evidence="5">DeoR family fructose operon transcriptional repressor</fullName>
    </submittedName>
</protein>
<dbReference type="InterPro" id="IPR001034">
    <property type="entry name" value="DeoR_HTH"/>
</dbReference>
<dbReference type="Gene3D" id="3.40.50.1360">
    <property type="match status" value="1"/>
</dbReference>
<dbReference type="Pfam" id="PF00455">
    <property type="entry name" value="DeoRC"/>
    <property type="match status" value="1"/>
</dbReference>
<dbReference type="Proteomes" id="UP000809829">
    <property type="component" value="Unassembled WGS sequence"/>
</dbReference>
<evidence type="ECO:0000313" key="5">
    <source>
        <dbReference type="EMBL" id="MBM7702167.1"/>
    </source>
</evidence>
<evidence type="ECO:0000256" key="2">
    <source>
        <dbReference type="ARBA" id="ARBA00023125"/>
    </source>
</evidence>
<dbReference type="InterPro" id="IPR036390">
    <property type="entry name" value="WH_DNA-bd_sf"/>
</dbReference>
<dbReference type="PANTHER" id="PTHR30363">
    <property type="entry name" value="HTH-TYPE TRANSCRIPTIONAL REGULATOR SRLR-RELATED"/>
    <property type="match status" value="1"/>
</dbReference>
<feature type="domain" description="HTH deoR-type" evidence="4">
    <location>
        <begin position="3"/>
        <end position="58"/>
    </location>
</feature>
<dbReference type="PANTHER" id="PTHR30363:SF56">
    <property type="entry name" value="TRANSCRIPTIONAL REGULATOR, DEOR FAMILY"/>
    <property type="match status" value="1"/>
</dbReference>
<dbReference type="SUPFAM" id="SSF100950">
    <property type="entry name" value="NagB/RpiA/CoA transferase-like"/>
    <property type="match status" value="1"/>
</dbReference>
<proteinExistence type="predicted"/>
<dbReference type="RefSeq" id="WP_205184552.1">
    <property type="nucleotide sequence ID" value="NZ_JAFBFC010000001.1"/>
</dbReference>
<dbReference type="Pfam" id="PF08220">
    <property type="entry name" value="HTH_DeoR"/>
    <property type="match status" value="1"/>
</dbReference>
<dbReference type="InterPro" id="IPR014036">
    <property type="entry name" value="DeoR-like_C"/>
</dbReference>
<accession>A0ABS2QRV4</accession>
<dbReference type="Gene3D" id="1.10.10.10">
    <property type="entry name" value="Winged helix-like DNA-binding domain superfamily/Winged helix DNA-binding domain"/>
    <property type="match status" value="1"/>
</dbReference>
<dbReference type="InterPro" id="IPR050313">
    <property type="entry name" value="Carb_Metab_HTH_regulators"/>
</dbReference>
<organism evidence="5 6">
    <name type="scientific">Priestia iocasae</name>
    <dbReference type="NCBI Taxonomy" id="2291674"/>
    <lineage>
        <taxon>Bacteria</taxon>
        <taxon>Bacillati</taxon>
        <taxon>Bacillota</taxon>
        <taxon>Bacilli</taxon>
        <taxon>Bacillales</taxon>
        <taxon>Bacillaceae</taxon>
        <taxon>Priestia</taxon>
    </lineage>
</organism>
<evidence type="ECO:0000256" key="3">
    <source>
        <dbReference type="ARBA" id="ARBA00023163"/>
    </source>
</evidence>
<dbReference type="SMART" id="SM00420">
    <property type="entry name" value="HTH_DEOR"/>
    <property type="match status" value="1"/>
</dbReference>
<dbReference type="PROSITE" id="PS51000">
    <property type="entry name" value="HTH_DEOR_2"/>
    <property type="match status" value="1"/>
</dbReference>
<evidence type="ECO:0000313" key="6">
    <source>
        <dbReference type="Proteomes" id="UP000809829"/>
    </source>
</evidence>
<dbReference type="SUPFAM" id="SSF46785">
    <property type="entry name" value="Winged helix' DNA-binding domain"/>
    <property type="match status" value="1"/>
</dbReference>
<gene>
    <name evidence="5" type="ORF">JOC83_000993</name>
</gene>
<dbReference type="SMART" id="SM01134">
    <property type="entry name" value="DeoRC"/>
    <property type="match status" value="1"/>
</dbReference>
<keyword evidence="3" id="KW-0804">Transcription</keyword>
<dbReference type="PRINTS" id="PR00037">
    <property type="entry name" value="HTHLACR"/>
</dbReference>
<evidence type="ECO:0000256" key="1">
    <source>
        <dbReference type="ARBA" id="ARBA00023015"/>
    </source>
</evidence>
<dbReference type="PROSITE" id="PS00894">
    <property type="entry name" value="HTH_DEOR_1"/>
    <property type="match status" value="1"/>
</dbReference>
<reference evidence="5 6" key="1">
    <citation type="submission" date="2021-01" db="EMBL/GenBank/DDBJ databases">
        <title>Genomic Encyclopedia of Type Strains, Phase IV (KMG-IV): sequencing the most valuable type-strain genomes for metagenomic binning, comparative biology and taxonomic classification.</title>
        <authorList>
            <person name="Goeker M."/>
        </authorList>
    </citation>
    <scope>NUCLEOTIDE SEQUENCE [LARGE SCALE GENOMIC DNA]</scope>
    <source>
        <strain evidence="5 6">DSM 104297</strain>
    </source>
</reference>
<evidence type="ECO:0000259" key="4">
    <source>
        <dbReference type="PROSITE" id="PS51000"/>
    </source>
</evidence>
<keyword evidence="1" id="KW-0805">Transcription regulation</keyword>
<keyword evidence="2" id="KW-0238">DNA-binding</keyword>
<dbReference type="InterPro" id="IPR036388">
    <property type="entry name" value="WH-like_DNA-bd_sf"/>
</dbReference>
<comment type="caution">
    <text evidence="5">The sequence shown here is derived from an EMBL/GenBank/DDBJ whole genome shotgun (WGS) entry which is preliminary data.</text>
</comment>
<dbReference type="InterPro" id="IPR018356">
    <property type="entry name" value="Tscrpt_reg_HTH_DeoR_CS"/>
</dbReference>
<dbReference type="InterPro" id="IPR037171">
    <property type="entry name" value="NagB/RpiA_transferase-like"/>
</dbReference>